<sequence length="185" mass="20329">MRRDRRTSAPGRIRVGGGEGLVAVQKNGVRADNEDDETDDDETGEAGLDEDGDQEGGDDPLGPSDAEQEPVNKAKQEDRKGKKRALSPAAHGPAGGSLKKGHRSSTAVDTLAATMEASIHERQEQAAARQRAEDERSGERLQLERERIELQRMEAETRRLEVINARETQKQQGDLIMALLNRLNQ</sequence>
<feature type="region of interest" description="Disordered" evidence="1">
    <location>
        <begin position="1"/>
        <end position="140"/>
    </location>
</feature>
<name>A0A9N8M0A6_9BASI</name>
<keyword evidence="3" id="KW-1185">Reference proteome</keyword>
<gene>
    <name evidence="2" type="ORF">JKILLFL_G1653</name>
</gene>
<dbReference type="Proteomes" id="UP000836404">
    <property type="component" value="Unassembled WGS sequence"/>
</dbReference>
<evidence type="ECO:0000256" key="1">
    <source>
        <dbReference type="SAM" id="MobiDB-lite"/>
    </source>
</evidence>
<evidence type="ECO:0000313" key="3">
    <source>
        <dbReference type="Proteomes" id="UP000836404"/>
    </source>
</evidence>
<accession>A0A9N8M0A6</accession>
<reference evidence="2 3" key="1">
    <citation type="submission" date="2020-10" db="EMBL/GenBank/DDBJ databases">
        <authorList>
            <person name="Sedaghatjoo S."/>
        </authorList>
    </citation>
    <scope>NUCLEOTIDE SEQUENCE [LARGE SCALE GENOMIC DNA]</scope>
    <source>
        <strain evidence="2 3">LLFL</strain>
    </source>
</reference>
<dbReference type="EMBL" id="CAJHJF010005567">
    <property type="protein sequence ID" value="CAD6950918.1"/>
    <property type="molecule type" value="Genomic_DNA"/>
</dbReference>
<organism evidence="2 3">
    <name type="scientific">Tilletia laevis</name>
    <dbReference type="NCBI Taxonomy" id="157183"/>
    <lineage>
        <taxon>Eukaryota</taxon>
        <taxon>Fungi</taxon>
        <taxon>Dikarya</taxon>
        <taxon>Basidiomycota</taxon>
        <taxon>Ustilaginomycotina</taxon>
        <taxon>Exobasidiomycetes</taxon>
        <taxon>Tilletiales</taxon>
        <taxon>Tilletiaceae</taxon>
        <taxon>Tilletia</taxon>
    </lineage>
</organism>
<dbReference type="OrthoDB" id="10617319at2759"/>
<comment type="caution">
    <text evidence="2">The sequence shown here is derived from an EMBL/GenBank/DDBJ whole genome shotgun (WGS) entry which is preliminary data.</text>
</comment>
<proteinExistence type="predicted"/>
<feature type="compositionally biased region" description="Acidic residues" evidence="1">
    <location>
        <begin position="33"/>
        <end position="58"/>
    </location>
</feature>
<evidence type="ECO:0000313" key="2">
    <source>
        <dbReference type="EMBL" id="CAD6950918.1"/>
    </source>
</evidence>
<dbReference type="AlphaFoldDB" id="A0A9N8M0A6"/>
<protein>
    <submittedName>
        <fullName evidence="2">Uncharacterized protein</fullName>
    </submittedName>
</protein>
<feature type="compositionally biased region" description="Basic and acidic residues" evidence="1">
    <location>
        <begin position="118"/>
        <end position="140"/>
    </location>
</feature>
<feature type="compositionally biased region" description="Basic and acidic residues" evidence="1">
    <location>
        <begin position="70"/>
        <end position="80"/>
    </location>
</feature>